<feature type="region of interest" description="Disordered" evidence="1">
    <location>
        <begin position="1"/>
        <end position="31"/>
    </location>
</feature>
<comment type="caution">
    <text evidence="2">The sequence shown here is derived from an EMBL/GenBank/DDBJ whole genome shotgun (WGS) entry which is preliminary data.</text>
</comment>
<feature type="compositionally biased region" description="Basic and acidic residues" evidence="1">
    <location>
        <begin position="292"/>
        <end position="303"/>
    </location>
</feature>
<organism evidence="2 3">
    <name type="scientific">Schistosoma bovis</name>
    <name type="common">Blood fluke</name>
    <dbReference type="NCBI Taxonomy" id="6184"/>
    <lineage>
        <taxon>Eukaryota</taxon>
        <taxon>Metazoa</taxon>
        <taxon>Spiralia</taxon>
        <taxon>Lophotrochozoa</taxon>
        <taxon>Platyhelminthes</taxon>
        <taxon>Trematoda</taxon>
        <taxon>Digenea</taxon>
        <taxon>Strigeidida</taxon>
        <taxon>Schistosomatoidea</taxon>
        <taxon>Schistosomatidae</taxon>
        <taxon>Schistosoma</taxon>
    </lineage>
</organism>
<feature type="region of interest" description="Disordered" evidence="1">
    <location>
        <begin position="283"/>
        <end position="305"/>
    </location>
</feature>
<dbReference type="Proteomes" id="UP000290809">
    <property type="component" value="Unassembled WGS sequence"/>
</dbReference>
<sequence length="376" mass="44055">MNSNVEATDALSNKDNDEKSKRKNKTNNKKQEIELDIETNVKDSVTDGTERVYDSLKKTQHNEEIRRHYPYFEFLPINLTSNSKQSEISSLTNLSEEGVIEEIRYFGSEITYISVIYSGHPVNTHETFIDDKENLSKKPDLINSRNNYLVIGLQSRLVIIKQLQSVILVDRLFYHLENDEYQLLKIVVCLVSSKNLLIYPLDHQQNCLHHQQSAKHNIEIHQSNQVVDRDLDQFCQSSIQISLPDPYVINLNTGTVSLFPEVNEQWVDNVEFYHQLCLTSRSTKSTTQEGENDSHVNHEERKEKLNRRQGTYQLWIRGTKIEQENEDRIQSKLFRVDLEFKPLEMRTDSLELNNEENYNEIYSEPLQSYSNKLLIK</sequence>
<keyword evidence="3" id="KW-1185">Reference proteome</keyword>
<protein>
    <submittedName>
        <fullName evidence="2">Uncharacterized protein</fullName>
    </submittedName>
</protein>
<gene>
    <name evidence="2" type="ORF">DC041_0006371</name>
</gene>
<evidence type="ECO:0000313" key="2">
    <source>
        <dbReference type="EMBL" id="RTG87617.1"/>
    </source>
</evidence>
<dbReference type="EMBL" id="QMKO01001660">
    <property type="protein sequence ID" value="RTG87617.1"/>
    <property type="molecule type" value="Genomic_DNA"/>
</dbReference>
<feature type="non-terminal residue" evidence="2">
    <location>
        <position position="376"/>
    </location>
</feature>
<name>A0A430QIV9_SCHBO</name>
<reference evidence="2 3" key="1">
    <citation type="journal article" date="2019" name="PLoS Pathog.">
        <title>Genome sequence of the bovine parasite Schistosoma bovis Tanzania.</title>
        <authorList>
            <person name="Oey H."/>
            <person name="Zakrzewski M."/>
            <person name="Gobert G."/>
            <person name="Gravermann K."/>
            <person name="Stoye J."/>
            <person name="Jones M."/>
            <person name="Mcmanus D."/>
            <person name="Krause L."/>
        </authorList>
    </citation>
    <scope>NUCLEOTIDE SEQUENCE [LARGE SCALE GENOMIC DNA]</scope>
    <source>
        <strain evidence="2 3">TAN1997</strain>
    </source>
</reference>
<proteinExistence type="predicted"/>
<evidence type="ECO:0000313" key="3">
    <source>
        <dbReference type="Proteomes" id="UP000290809"/>
    </source>
</evidence>
<accession>A0A430QIV9</accession>
<evidence type="ECO:0000256" key="1">
    <source>
        <dbReference type="SAM" id="MobiDB-lite"/>
    </source>
</evidence>
<dbReference type="AlphaFoldDB" id="A0A430QIV9"/>
<feature type="compositionally biased region" description="Polar residues" evidence="1">
    <location>
        <begin position="1"/>
        <end position="11"/>
    </location>
</feature>